<gene>
    <name evidence="2" type="ORF">O3P69_016533</name>
</gene>
<organism evidence="2 3">
    <name type="scientific">Scylla paramamosain</name>
    <name type="common">Mud crab</name>
    <dbReference type="NCBI Taxonomy" id="85552"/>
    <lineage>
        <taxon>Eukaryota</taxon>
        <taxon>Metazoa</taxon>
        <taxon>Ecdysozoa</taxon>
        <taxon>Arthropoda</taxon>
        <taxon>Crustacea</taxon>
        <taxon>Multicrustacea</taxon>
        <taxon>Malacostraca</taxon>
        <taxon>Eumalacostraca</taxon>
        <taxon>Eucarida</taxon>
        <taxon>Decapoda</taxon>
        <taxon>Pleocyemata</taxon>
        <taxon>Brachyura</taxon>
        <taxon>Eubrachyura</taxon>
        <taxon>Portunoidea</taxon>
        <taxon>Portunidae</taxon>
        <taxon>Portuninae</taxon>
        <taxon>Scylla</taxon>
    </lineage>
</organism>
<protein>
    <submittedName>
        <fullName evidence="2">Uncharacterized protein</fullName>
    </submittedName>
</protein>
<dbReference type="AlphaFoldDB" id="A0AAW0TGA1"/>
<reference evidence="2 3" key="1">
    <citation type="submission" date="2023-03" db="EMBL/GenBank/DDBJ databases">
        <title>High-quality genome of Scylla paramamosain provides insights in environmental adaptation.</title>
        <authorList>
            <person name="Zhang L."/>
        </authorList>
    </citation>
    <scope>NUCLEOTIDE SEQUENCE [LARGE SCALE GENOMIC DNA]</scope>
    <source>
        <strain evidence="2">LZ_2023a</strain>
        <tissue evidence="2">Muscle</tissue>
    </source>
</reference>
<dbReference type="EMBL" id="JARAKH010000032">
    <property type="protein sequence ID" value="KAK8385815.1"/>
    <property type="molecule type" value="Genomic_DNA"/>
</dbReference>
<evidence type="ECO:0000256" key="1">
    <source>
        <dbReference type="SAM" id="MobiDB-lite"/>
    </source>
</evidence>
<keyword evidence="3" id="KW-1185">Reference proteome</keyword>
<dbReference type="Proteomes" id="UP001487740">
    <property type="component" value="Unassembled WGS sequence"/>
</dbReference>
<evidence type="ECO:0000313" key="3">
    <source>
        <dbReference type="Proteomes" id="UP001487740"/>
    </source>
</evidence>
<proteinExistence type="predicted"/>
<feature type="compositionally biased region" description="Low complexity" evidence="1">
    <location>
        <begin position="86"/>
        <end position="96"/>
    </location>
</feature>
<evidence type="ECO:0000313" key="2">
    <source>
        <dbReference type="EMBL" id="KAK8385815.1"/>
    </source>
</evidence>
<name>A0AAW0TGA1_SCYPA</name>
<accession>A0AAW0TGA1</accession>
<comment type="caution">
    <text evidence="2">The sequence shown here is derived from an EMBL/GenBank/DDBJ whole genome shotgun (WGS) entry which is preliminary data.</text>
</comment>
<sequence>MCREGGKQSLWSPEQVGRSWVSAVTQGQGFLGSAEAAVQHCPSLTNKLRTKLHVVCGDNVEEDLSNQQPTHCQGSSKLLSVNWMETPSSTTTTTTPPHHHHHHHSTVAGIQIV</sequence>
<feature type="region of interest" description="Disordered" evidence="1">
    <location>
        <begin position="86"/>
        <end position="113"/>
    </location>
</feature>